<dbReference type="AlphaFoldDB" id="A0A8A1M0W9"/>
<reference evidence="3" key="1">
    <citation type="submission" date="2021-01" db="EMBL/GenBank/DDBJ databases">
        <title>Chromosome-level genome assembly of a human fungal pathogen reveals clustering of transcriptionally co-regulated genes.</title>
        <authorList>
            <person name="Voorhies M."/>
            <person name="Cohen S."/>
            <person name="Shea T.P."/>
            <person name="Petrus S."/>
            <person name="Munoz J.F."/>
            <person name="Poplawski S."/>
            <person name="Goldman W.E."/>
            <person name="Michael T."/>
            <person name="Cuomo C.A."/>
            <person name="Sil A."/>
            <person name="Beyhan S."/>
        </authorList>
    </citation>
    <scope>NUCLEOTIDE SEQUENCE</scope>
    <source>
        <strain evidence="3">WU24</strain>
    </source>
</reference>
<evidence type="ECO:0000256" key="2">
    <source>
        <dbReference type="SAM" id="SignalP"/>
    </source>
</evidence>
<name>A0A8A1M0W9_AJECA</name>
<accession>A0A8A1M0W9</accession>
<dbReference type="VEuPathDB" id="FungiDB:I7I51_07859"/>
<sequence>MAPANLLMAMVGYLFCELTLSCCFLSHTVDRNIIEGYRSGFPAKPPGIMCRKSGIIGLFPFKESLCRSPGWPLKVSDDHWFPRGEMDQPTPGIGCYAGFLEYAGIFDALITGDLPEYFSGLLAARQRRLRGSMLKIGPMSGQTRDLENRYLIGIVRCQGLKVDEDSYHLSDVPRSRGEFSSMNKHPSIRPLETYPRRPDRCPTSDLPRL</sequence>
<protein>
    <submittedName>
        <fullName evidence="3">Uncharacterized protein</fullName>
    </submittedName>
</protein>
<evidence type="ECO:0000256" key="1">
    <source>
        <dbReference type="SAM" id="MobiDB-lite"/>
    </source>
</evidence>
<feature type="chain" id="PRO_5033984202" evidence="2">
    <location>
        <begin position="22"/>
        <end position="209"/>
    </location>
</feature>
<dbReference type="OrthoDB" id="10628936at2759"/>
<feature type="signal peptide" evidence="2">
    <location>
        <begin position="1"/>
        <end position="21"/>
    </location>
</feature>
<feature type="region of interest" description="Disordered" evidence="1">
    <location>
        <begin position="172"/>
        <end position="209"/>
    </location>
</feature>
<feature type="compositionally biased region" description="Basic and acidic residues" evidence="1">
    <location>
        <begin position="194"/>
        <end position="209"/>
    </location>
</feature>
<gene>
    <name evidence="3" type="ORF">I7I51_07859</name>
</gene>
<keyword evidence="2" id="KW-0732">Signal</keyword>
<evidence type="ECO:0000313" key="3">
    <source>
        <dbReference type="EMBL" id="QSS58433.1"/>
    </source>
</evidence>
<evidence type="ECO:0000313" key="4">
    <source>
        <dbReference type="Proteomes" id="UP000663671"/>
    </source>
</evidence>
<dbReference type="Proteomes" id="UP000663671">
    <property type="component" value="Chromosome 2"/>
</dbReference>
<dbReference type="EMBL" id="CP069109">
    <property type="protein sequence ID" value="QSS58433.1"/>
    <property type="molecule type" value="Genomic_DNA"/>
</dbReference>
<proteinExistence type="predicted"/>
<organism evidence="3 4">
    <name type="scientific">Ajellomyces capsulatus</name>
    <name type="common">Darling's disease fungus</name>
    <name type="synonym">Histoplasma capsulatum</name>
    <dbReference type="NCBI Taxonomy" id="5037"/>
    <lineage>
        <taxon>Eukaryota</taxon>
        <taxon>Fungi</taxon>
        <taxon>Dikarya</taxon>
        <taxon>Ascomycota</taxon>
        <taxon>Pezizomycotina</taxon>
        <taxon>Eurotiomycetes</taxon>
        <taxon>Eurotiomycetidae</taxon>
        <taxon>Onygenales</taxon>
        <taxon>Ajellomycetaceae</taxon>
        <taxon>Histoplasma</taxon>
    </lineage>
</organism>